<dbReference type="InterPro" id="IPR008947">
    <property type="entry name" value="PLipase_C/P1_nuclease_dom_sf"/>
</dbReference>
<proteinExistence type="inferred from homology"/>
<reference evidence="12 13" key="1">
    <citation type="submission" date="2019-12" db="EMBL/GenBank/DDBJ databases">
        <authorList>
            <person name="Scholz U."/>
            <person name="Mascher M."/>
            <person name="Fiebig A."/>
        </authorList>
    </citation>
    <scope>NUCLEOTIDE SEQUENCE</scope>
</reference>
<dbReference type="GO" id="GO:0000014">
    <property type="term" value="F:single-stranded DNA endodeoxyribonuclease activity"/>
    <property type="evidence" value="ECO:0007669"/>
    <property type="project" value="UniProtKB-ARBA"/>
</dbReference>
<dbReference type="PANTHER" id="PTHR33146">
    <property type="entry name" value="ENDONUCLEASE 4"/>
    <property type="match status" value="1"/>
</dbReference>
<dbReference type="SUPFAM" id="SSF48537">
    <property type="entry name" value="Phospholipase C/P1 nuclease"/>
    <property type="match status" value="1"/>
</dbReference>
<dbReference type="CDD" id="cd11010">
    <property type="entry name" value="S1-P1_nuclease"/>
    <property type="match status" value="1"/>
</dbReference>
<dbReference type="GO" id="GO:0003676">
    <property type="term" value="F:nucleic acid binding"/>
    <property type="evidence" value="ECO:0007669"/>
    <property type="project" value="InterPro"/>
</dbReference>
<keyword evidence="9" id="KW-1015">Disulfide bond</keyword>
<organism evidence="12">
    <name type="scientific">Spirodela intermedia</name>
    <name type="common">Intermediate duckweed</name>
    <dbReference type="NCBI Taxonomy" id="51605"/>
    <lineage>
        <taxon>Eukaryota</taxon>
        <taxon>Viridiplantae</taxon>
        <taxon>Streptophyta</taxon>
        <taxon>Embryophyta</taxon>
        <taxon>Tracheophyta</taxon>
        <taxon>Spermatophyta</taxon>
        <taxon>Magnoliopsida</taxon>
        <taxon>Liliopsida</taxon>
        <taxon>Araceae</taxon>
        <taxon>Lemnoideae</taxon>
        <taxon>Spirodela</taxon>
    </lineage>
</organism>
<protein>
    <recommendedName>
        <fullName evidence="3">Aspergillus nuclease S1</fullName>
        <ecNumber evidence="3">3.1.30.1</ecNumber>
    </recommendedName>
</protein>
<evidence type="ECO:0000256" key="7">
    <source>
        <dbReference type="ARBA" id="ARBA00022759"/>
    </source>
</evidence>
<keyword evidence="8" id="KW-0378">Hydrolase</keyword>
<keyword evidence="4" id="KW-0540">Nuclease</keyword>
<keyword evidence="13" id="KW-1185">Reference proteome</keyword>
<evidence type="ECO:0000313" key="13">
    <source>
        <dbReference type="Proteomes" id="UP001189122"/>
    </source>
</evidence>
<comment type="catalytic activity">
    <reaction evidence="1">
        <text>Endonucleolytic cleavage to 5'-phosphomononucleotide and 5'-phosphooligonucleotide end-products.</text>
        <dbReference type="EC" id="3.1.30.1"/>
    </reaction>
</comment>
<dbReference type="Pfam" id="PF02265">
    <property type="entry name" value="S1-P1_nuclease"/>
    <property type="match status" value="1"/>
</dbReference>
<dbReference type="PANTHER" id="PTHR33146:SF21">
    <property type="entry name" value="ASPERGILLUS NUCLEASE S1"/>
    <property type="match status" value="1"/>
</dbReference>
<evidence type="ECO:0000256" key="9">
    <source>
        <dbReference type="ARBA" id="ARBA00023157"/>
    </source>
</evidence>
<sequence>MGFFWRLLPVFLAYFSIGRIDAWGREGHFMVCKIAEKFLTENAREAVTNLLPPVAGGDLAAVCSWADDILTRYPWSFPLHYVNTPGVCNYDQSRDCHNDDGVQGMCVVGAINNYTTQLRTFGQPFNNLTESLMFLAHFVGDVHDPVDVSFYDDEGGIFIIVYWYGSKTNLHRVWDVNIVQTAINKIYKNNVNAMIESIEGNITENWNGEIIQWQSCASNDLTCVTEYASESITLCCDYAYKGVKENSSLGDEYFFTRLPVVEKRIAQAGVRLAALLNNIFYRTPKKGSVNLVSG</sequence>
<evidence type="ECO:0000256" key="10">
    <source>
        <dbReference type="ARBA" id="ARBA00023180"/>
    </source>
</evidence>
<evidence type="ECO:0000256" key="4">
    <source>
        <dbReference type="ARBA" id="ARBA00022722"/>
    </source>
</evidence>
<dbReference type="EMBL" id="LR743596">
    <property type="protein sequence ID" value="CAA2626002.1"/>
    <property type="molecule type" value="Genomic_DNA"/>
</dbReference>
<comment type="similarity">
    <text evidence="2">Belongs to the nuclease type I family.</text>
</comment>
<keyword evidence="10" id="KW-0325">Glycoprotein</keyword>
<dbReference type="Gene3D" id="1.10.575.10">
    <property type="entry name" value="P1 Nuclease"/>
    <property type="match status" value="1"/>
</dbReference>
<evidence type="ECO:0000256" key="11">
    <source>
        <dbReference type="SAM" id="SignalP"/>
    </source>
</evidence>
<evidence type="ECO:0000313" key="12">
    <source>
        <dbReference type="EMBL" id="CAA2626002.1"/>
    </source>
</evidence>
<dbReference type="EMBL" id="CACRZD030000009">
    <property type="protein sequence ID" value="CAA6665333.1"/>
    <property type="molecule type" value="Genomic_DNA"/>
</dbReference>
<feature type="signal peptide" evidence="11">
    <location>
        <begin position="1"/>
        <end position="22"/>
    </location>
</feature>
<dbReference type="EC" id="3.1.30.1" evidence="3"/>
<feature type="chain" id="PRO_5029687473" description="Aspergillus nuclease S1" evidence="11">
    <location>
        <begin position="23"/>
        <end position="294"/>
    </location>
</feature>
<keyword evidence="6 11" id="KW-0732">Signal</keyword>
<dbReference type="GO" id="GO:0004521">
    <property type="term" value="F:RNA endonuclease activity"/>
    <property type="evidence" value="ECO:0007669"/>
    <property type="project" value="UniProtKB-ARBA"/>
</dbReference>
<keyword evidence="7" id="KW-0255">Endonuclease</keyword>
<evidence type="ECO:0000256" key="2">
    <source>
        <dbReference type="ARBA" id="ARBA00009547"/>
    </source>
</evidence>
<dbReference type="InterPro" id="IPR003154">
    <property type="entry name" value="S1/P1nuclease"/>
</dbReference>
<evidence type="ECO:0000256" key="5">
    <source>
        <dbReference type="ARBA" id="ARBA00022723"/>
    </source>
</evidence>
<accession>A0A7I8J7E1</accession>
<dbReference type="GO" id="GO:0006308">
    <property type="term" value="P:DNA catabolic process"/>
    <property type="evidence" value="ECO:0007669"/>
    <property type="project" value="InterPro"/>
</dbReference>
<evidence type="ECO:0000256" key="1">
    <source>
        <dbReference type="ARBA" id="ARBA00000245"/>
    </source>
</evidence>
<dbReference type="Proteomes" id="UP001189122">
    <property type="component" value="Unassembled WGS sequence"/>
</dbReference>
<evidence type="ECO:0000256" key="6">
    <source>
        <dbReference type="ARBA" id="ARBA00022729"/>
    </source>
</evidence>
<keyword evidence="5" id="KW-0479">Metal-binding</keyword>
<dbReference type="GO" id="GO:0046872">
    <property type="term" value="F:metal ion binding"/>
    <property type="evidence" value="ECO:0007669"/>
    <property type="project" value="UniProtKB-KW"/>
</dbReference>
<dbReference type="AlphaFoldDB" id="A0A7I8J7E1"/>
<dbReference type="FunFam" id="1.10.575.10:FF:000002">
    <property type="entry name" value="Endonuclease 2"/>
    <property type="match status" value="1"/>
</dbReference>
<gene>
    <name evidence="12" type="ORF">SI7747_09011722</name>
</gene>
<evidence type="ECO:0000256" key="8">
    <source>
        <dbReference type="ARBA" id="ARBA00022801"/>
    </source>
</evidence>
<name>A0A7I8J7E1_SPIIN</name>
<evidence type="ECO:0000256" key="3">
    <source>
        <dbReference type="ARBA" id="ARBA00012562"/>
    </source>
</evidence>